<comment type="caution">
    <text evidence="1">The sequence shown here is derived from an EMBL/GenBank/DDBJ whole genome shotgun (WGS) entry which is preliminary data.</text>
</comment>
<keyword evidence="2" id="KW-1185">Reference proteome</keyword>
<proteinExistence type="predicted"/>
<dbReference type="Proteomes" id="UP001165960">
    <property type="component" value="Unassembled WGS sequence"/>
</dbReference>
<reference evidence="1" key="1">
    <citation type="submission" date="2022-04" db="EMBL/GenBank/DDBJ databases">
        <title>Genome of the entomopathogenic fungus Entomophthora muscae.</title>
        <authorList>
            <person name="Elya C."/>
            <person name="Lovett B.R."/>
            <person name="Lee E."/>
            <person name="Macias A.M."/>
            <person name="Hajek A.E."/>
            <person name="De Bivort B.L."/>
            <person name="Kasson M.T."/>
            <person name="De Fine Licht H.H."/>
            <person name="Stajich J.E."/>
        </authorList>
    </citation>
    <scope>NUCLEOTIDE SEQUENCE</scope>
    <source>
        <strain evidence="1">Berkeley</strain>
    </source>
</reference>
<evidence type="ECO:0000313" key="2">
    <source>
        <dbReference type="Proteomes" id="UP001165960"/>
    </source>
</evidence>
<name>A0ACC2TEE7_9FUNG</name>
<sequence length="296" mass="33083">MKLLLFAGVGYGFEKIISLGDNLSDTGRFYELSNHQNPSSLYYNGRLSNGPVWMEHIANNLSAKLDSYAYGGATSDGDIYQVVTGYDIPGCIQQLAELKASMENDQAPAESGKLLLHMGFFGNDYLSMARTSTSMANLERCLSGLLKATNTTAVIVPISIAPDLIPFIKGLNFALRYFARNIAEALPTEWEKILARKSRQHPGVKFYSYNHAALLRSAASGTCGIHPPPPHLRWILPEDHARQDRNCLCQSPELSVLGFGSSHQHYPQGHGRRYHRFPSHWNIPLWTYFPYPKITH</sequence>
<evidence type="ECO:0000313" key="1">
    <source>
        <dbReference type="EMBL" id="KAJ9073060.1"/>
    </source>
</evidence>
<gene>
    <name evidence="1" type="ORF">DSO57_1020587</name>
</gene>
<accession>A0ACC2TEE7</accession>
<organism evidence="1 2">
    <name type="scientific">Entomophthora muscae</name>
    <dbReference type="NCBI Taxonomy" id="34485"/>
    <lineage>
        <taxon>Eukaryota</taxon>
        <taxon>Fungi</taxon>
        <taxon>Fungi incertae sedis</taxon>
        <taxon>Zoopagomycota</taxon>
        <taxon>Entomophthoromycotina</taxon>
        <taxon>Entomophthoromycetes</taxon>
        <taxon>Entomophthorales</taxon>
        <taxon>Entomophthoraceae</taxon>
        <taxon>Entomophthora</taxon>
    </lineage>
</organism>
<dbReference type="EMBL" id="QTSX02002937">
    <property type="protein sequence ID" value="KAJ9073060.1"/>
    <property type="molecule type" value="Genomic_DNA"/>
</dbReference>
<protein>
    <submittedName>
        <fullName evidence="1">Uncharacterized protein</fullName>
    </submittedName>
</protein>